<keyword evidence="3" id="KW-0813">Transport</keyword>
<keyword evidence="7" id="KW-0479">Metal-binding</keyword>
<dbReference type="Proteomes" id="UP000019202">
    <property type="component" value="Unassembled WGS sequence"/>
</dbReference>
<dbReference type="GO" id="GO:0009055">
    <property type="term" value="F:electron transfer activity"/>
    <property type="evidence" value="ECO:0007669"/>
    <property type="project" value="InterPro"/>
</dbReference>
<keyword evidence="4" id="KW-1003">Cell membrane</keyword>
<dbReference type="STRING" id="1427518.XSR1_120018"/>
<keyword evidence="9 12" id="KW-1133">Transmembrane helix</keyword>
<evidence type="ECO:0000256" key="3">
    <source>
        <dbReference type="ARBA" id="ARBA00022448"/>
    </source>
</evidence>
<evidence type="ECO:0000256" key="5">
    <source>
        <dbReference type="ARBA" id="ARBA00022617"/>
    </source>
</evidence>
<keyword evidence="10" id="KW-0408">Iron</keyword>
<dbReference type="GO" id="GO:0019646">
    <property type="term" value="P:aerobic electron transport chain"/>
    <property type="evidence" value="ECO:0007669"/>
    <property type="project" value="InterPro"/>
</dbReference>
<reference evidence="13" key="1">
    <citation type="submission" date="2013-11" db="EMBL/GenBank/DDBJ databases">
        <title>Draft genome sequence and annotation of the entomopathogenic bacteria, Xenorhabdus cabanillasi strain JM26 and Xenorhabdus szentirmai strain DSM 16338.</title>
        <authorList>
            <person name="Gualtieri M."/>
            <person name="Ogier J.C."/>
            <person name="Pages S."/>
            <person name="Givaudan A."/>
            <person name="Gaudriault S."/>
        </authorList>
    </citation>
    <scope>NUCLEOTIDE SEQUENCE [LARGE SCALE GENOMIC DNA]</scope>
    <source>
        <strain evidence="13">DSM 16338</strain>
    </source>
</reference>
<evidence type="ECO:0000256" key="8">
    <source>
        <dbReference type="ARBA" id="ARBA00022982"/>
    </source>
</evidence>
<evidence type="ECO:0000256" key="11">
    <source>
        <dbReference type="ARBA" id="ARBA00023136"/>
    </source>
</evidence>
<feature type="transmembrane region" description="Helical" evidence="12">
    <location>
        <begin position="127"/>
        <end position="148"/>
    </location>
</feature>
<evidence type="ECO:0000256" key="6">
    <source>
        <dbReference type="ARBA" id="ARBA00022692"/>
    </source>
</evidence>
<accession>W1IVN5</accession>
<keyword evidence="13" id="KW-0560">Oxidoreductase</keyword>
<dbReference type="EMBL" id="CBXF010000024">
    <property type="protein sequence ID" value="CDL81285.1"/>
    <property type="molecule type" value="Genomic_DNA"/>
</dbReference>
<name>W1IVN5_9GAMM</name>
<dbReference type="PANTHER" id="PTHR30365">
    <property type="entry name" value="CYTOCHROME D UBIQUINOL OXIDASE"/>
    <property type="match status" value="1"/>
</dbReference>
<evidence type="ECO:0000256" key="7">
    <source>
        <dbReference type="ARBA" id="ARBA00022723"/>
    </source>
</evidence>
<comment type="similarity">
    <text evidence="2">Belongs to the cytochrome ubiquinol oxidase subunit 1 family.</text>
</comment>
<keyword evidence="5" id="KW-0349">Heme</keyword>
<feature type="transmembrane region" description="Helical" evidence="12">
    <location>
        <begin position="54"/>
        <end position="77"/>
    </location>
</feature>
<keyword evidence="8" id="KW-0249">Electron transport</keyword>
<dbReference type="AlphaFoldDB" id="W1IVN5"/>
<dbReference type="GO" id="GO:0046872">
    <property type="term" value="F:metal ion binding"/>
    <property type="evidence" value="ECO:0007669"/>
    <property type="project" value="UniProtKB-KW"/>
</dbReference>
<feature type="transmembrane region" description="Helical" evidence="12">
    <location>
        <begin position="184"/>
        <end position="208"/>
    </location>
</feature>
<comment type="caution">
    <text evidence="13">The sequence shown here is derived from an EMBL/GenBank/DDBJ whole genome shotgun (WGS) entry which is preliminary data.</text>
</comment>
<dbReference type="GO" id="GO:0070069">
    <property type="term" value="C:cytochrome complex"/>
    <property type="evidence" value="ECO:0007669"/>
    <property type="project" value="InterPro"/>
</dbReference>
<organism evidence="13 14">
    <name type="scientific">Xenorhabdus szentirmaii DSM 16338</name>
    <dbReference type="NCBI Taxonomy" id="1427518"/>
    <lineage>
        <taxon>Bacteria</taxon>
        <taxon>Pseudomonadati</taxon>
        <taxon>Pseudomonadota</taxon>
        <taxon>Gammaproteobacteria</taxon>
        <taxon>Enterobacterales</taxon>
        <taxon>Morganellaceae</taxon>
        <taxon>Xenorhabdus</taxon>
    </lineage>
</organism>
<sequence>MFGLNAFELARIQFAFTVSFHIIFPAITIGLASFLAVLEGLWLKTRNTDYKTLYHFWSKIFAVNFGMGVVSGLVMAYQFGTNWSFFSDFAGSITGPLLVYEVLTAFFLEAGFLGVMLFGLNRVGERLHFFATCMVALGTLISTFWILASNSWMQTPQGHEIIDNQIVPVDWLAVIFNPSFPYRLLHMGTAAFLSSAFFVAASAAWHLLKGNHSSAMKKCCPWRCG</sequence>
<proteinExistence type="inferred from homology"/>
<evidence type="ECO:0000256" key="2">
    <source>
        <dbReference type="ARBA" id="ARBA00009819"/>
    </source>
</evidence>
<comment type="subcellular location">
    <subcellularLocation>
        <location evidence="1">Cell membrane</location>
        <topology evidence="1">Multi-pass membrane protein</topology>
    </subcellularLocation>
</comment>
<evidence type="ECO:0000313" key="13">
    <source>
        <dbReference type="EMBL" id="CDL81285.1"/>
    </source>
</evidence>
<feature type="transmembrane region" description="Helical" evidence="12">
    <location>
        <begin position="97"/>
        <end position="120"/>
    </location>
</feature>
<dbReference type="GO" id="GO:0016682">
    <property type="term" value="F:oxidoreductase activity, acting on diphenols and related substances as donors, oxygen as acceptor"/>
    <property type="evidence" value="ECO:0007669"/>
    <property type="project" value="TreeGrafter"/>
</dbReference>
<dbReference type="GO" id="GO:0020037">
    <property type="term" value="F:heme binding"/>
    <property type="evidence" value="ECO:0007669"/>
    <property type="project" value="TreeGrafter"/>
</dbReference>
<dbReference type="PANTHER" id="PTHR30365:SF14">
    <property type="entry name" value="CYTOCHROME BD MENAQUINOL OXIDASE SUBUNIT I-RELATED"/>
    <property type="match status" value="1"/>
</dbReference>
<feature type="transmembrane region" description="Helical" evidence="12">
    <location>
        <begin position="20"/>
        <end position="42"/>
    </location>
</feature>
<keyword evidence="14" id="KW-1185">Reference proteome</keyword>
<keyword evidence="6 12" id="KW-0812">Transmembrane</keyword>
<protein>
    <submittedName>
        <fullName evidence="13">Cytochrome bd-II oxidase subunit 1</fullName>
        <ecNumber evidence="13">1.10.3.-</ecNumber>
    </submittedName>
</protein>
<dbReference type="GO" id="GO:0005886">
    <property type="term" value="C:plasma membrane"/>
    <property type="evidence" value="ECO:0007669"/>
    <property type="project" value="UniProtKB-SubCell"/>
</dbReference>
<gene>
    <name evidence="13" type="ORF">XSR1_120018</name>
</gene>
<evidence type="ECO:0000256" key="12">
    <source>
        <dbReference type="SAM" id="Phobius"/>
    </source>
</evidence>
<keyword evidence="11 12" id="KW-0472">Membrane</keyword>
<evidence type="ECO:0000313" key="14">
    <source>
        <dbReference type="Proteomes" id="UP000019202"/>
    </source>
</evidence>
<dbReference type="InterPro" id="IPR002585">
    <property type="entry name" value="Cyt-d_ubiquinol_oxidase_su_1"/>
</dbReference>
<evidence type="ECO:0000256" key="10">
    <source>
        <dbReference type="ARBA" id="ARBA00023004"/>
    </source>
</evidence>
<evidence type="ECO:0000256" key="1">
    <source>
        <dbReference type="ARBA" id="ARBA00004651"/>
    </source>
</evidence>
<evidence type="ECO:0000256" key="4">
    <source>
        <dbReference type="ARBA" id="ARBA00022475"/>
    </source>
</evidence>
<evidence type="ECO:0000256" key="9">
    <source>
        <dbReference type="ARBA" id="ARBA00022989"/>
    </source>
</evidence>
<dbReference type="Pfam" id="PF01654">
    <property type="entry name" value="Cyt_bd_oxida_I"/>
    <property type="match status" value="1"/>
</dbReference>
<dbReference type="EC" id="1.10.3.-" evidence="13"/>